<evidence type="ECO:0000313" key="1">
    <source>
        <dbReference type="EMBL" id="MFC6759006.1"/>
    </source>
</evidence>
<gene>
    <name evidence="1" type="ORF">ACFQFQ_04960</name>
</gene>
<dbReference type="EMBL" id="JBHSWG010000001">
    <property type="protein sequence ID" value="MFC6759006.1"/>
    <property type="molecule type" value="Genomic_DNA"/>
</dbReference>
<protein>
    <recommendedName>
        <fullName evidence="3">Lipoprotein</fullName>
    </recommendedName>
</protein>
<comment type="caution">
    <text evidence="1">The sequence shown here is derived from an EMBL/GenBank/DDBJ whole genome shotgun (WGS) entry which is preliminary data.</text>
</comment>
<evidence type="ECO:0000313" key="2">
    <source>
        <dbReference type="Proteomes" id="UP001596353"/>
    </source>
</evidence>
<accession>A0ABW2B081</accession>
<name>A0ABW2B081_9RHOB</name>
<reference evidence="2" key="1">
    <citation type="journal article" date="2019" name="Int. J. Syst. Evol. Microbiol.">
        <title>The Global Catalogue of Microorganisms (GCM) 10K type strain sequencing project: providing services to taxonomists for standard genome sequencing and annotation.</title>
        <authorList>
            <consortium name="The Broad Institute Genomics Platform"/>
            <consortium name="The Broad Institute Genome Sequencing Center for Infectious Disease"/>
            <person name="Wu L."/>
            <person name="Ma J."/>
        </authorList>
    </citation>
    <scope>NUCLEOTIDE SEQUENCE [LARGE SCALE GENOMIC DNA]</scope>
    <source>
        <strain evidence="2">CCUG 66188</strain>
    </source>
</reference>
<proteinExistence type="predicted"/>
<dbReference type="Proteomes" id="UP001596353">
    <property type="component" value="Unassembled WGS sequence"/>
</dbReference>
<keyword evidence="2" id="KW-1185">Reference proteome</keyword>
<evidence type="ECO:0008006" key="3">
    <source>
        <dbReference type="Google" id="ProtNLM"/>
    </source>
</evidence>
<organism evidence="1 2">
    <name type="scientific">Sulfitobacter porphyrae</name>
    <dbReference type="NCBI Taxonomy" id="1246864"/>
    <lineage>
        <taxon>Bacteria</taxon>
        <taxon>Pseudomonadati</taxon>
        <taxon>Pseudomonadota</taxon>
        <taxon>Alphaproteobacteria</taxon>
        <taxon>Rhodobacterales</taxon>
        <taxon>Roseobacteraceae</taxon>
        <taxon>Sulfitobacter</taxon>
    </lineage>
</organism>
<sequence length="198" mass="21021">MTGLVCAALLAGCAADTSPDSPPEAVAAAAYQAPGPKKITVFTMINNRTGKGGHTALLVNGSQQVIFDPAGSFRDERVVERGDVLYGMTPSWIQAYKSAHARETFHVVTQEMIVTPEQAETALRLVQANGAVPGAYCANATTSLLKKVPGFGDIETTFYPAQFMEQIAKRPGVTTTRYFEDDEGHVTDAVKAGIVVAD</sequence>